<keyword evidence="1" id="KW-0812">Transmembrane</keyword>
<proteinExistence type="predicted"/>
<protein>
    <submittedName>
        <fullName evidence="2">Uncharacterized protein</fullName>
    </submittedName>
</protein>
<keyword evidence="1" id="KW-1133">Transmembrane helix</keyword>
<evidence type="ECO:0000313" key="3">
    <source>
        <dbReference type="Proteomes" id="UP000277811"/>
    </source>
</evidence>
<reference evidence="2 3" key="1">
    <citation type="submission" date="2018-06" db="EMBL/GenBank/DDBJ databases">
        <authorList>
            <person name="Strepis N."/>
        </authorList>
    </citation>
    <scope>NUCLEOTIDE SEQUENCE [LARGE SCALE GENOMIC DNA]</scope>
    <source>
        <strain evidence="2">LUCI</strain>
    </source>
</reference>
<evidence type="ECO:0000256" key="1">
    <source>
        <dbReference type="SAM" id="Phobius"/>
    </source>
</evidence>
<dbReference type="EMBL" id="UPPP01000064">
    <property type="protein sequence ID" value="VBB06452.1"/>
    <property type="molecule type" value="Genomic_DNA"/>
</dbReference>
<accession>A0A498R850</accession>
<gene>
    <name evidence="2" type="ORF">LUCI_1684</name>
</gene>
<evidence type="ECO:0000313" key="2">
    <source>
        <dbReference type="EMBL" id="VBB06452.1"/>
    </source>
</evidence>
<name>A0A498R850_9FIRM</name>
<keyword evidence="1" id="KW-0472">Membrane</keyword>
<feature type="transmembrane region" description="Helical" evidence="1">
    <location>
        <begin position="6"/>
        <end position="29"/>
    </location>
</feature>
<sequence length="70" mass="8207">MPTLEYHIGMYALAWLFWFILFYAFICLVQKKRHLNISKRESLILANKIALAWTLVNAVISVVLKNHISM</sequence>
<dbReference type="Proteomes" id="UP000277811">
    <property type="component" value="Unassembled WGS sequence"/>
</dbReference>
<keyword evidence="3" id="KW-1185">Reference proteome</keyword>
<dbReference type="AlphaFoldDB" id="A0A498R850"/>
<organism evidence="2 3">
    <name type="scientific">Lucifera butyrica</name>
    <dbReference type="NCBI Taxonomy" id="1351585"/>
    <lineage>
        <taxon>Bacteria</taxon>
        <taxon>Bacillati</taxon>
        <taxon>Bacillota</taxon>
        <taxon>Negativicutes</taxon>
        <taxon>Veillonellales</taxon>
        <taxon>Veillonellaceae</taxon>
        <taxon>Lucifera</taxon>
    </lineage>
</organism>
<feature type="transmembrane region" description="Helical" evidence="1">
    <location>
        <begin position="50"/>
        <end position="68"/>
    </location>
</feature>